<dbReference type="Proteomes" id="UP000192266">
    <property type="component" value="Unassembled WGS sequence"/>
</dbReference>
<sequence>MNKIYQSVMPAECGKCTGLYFRFRLLLLSVGLLLSGAASVSAAATSQDQKISVSLNNGTLPELFEQIQRQSDYLLFYKDALLSKKQLSTLTLQVQEEEVTAILDQVLQPRGLAYKLAGRQIIIIPGKPSEAAPPRAAALPADVLVRGGVTDEKGEALFGVSIGVKGTSIGTTTNETGAYSLTAPAEGVLVFSYVGMIGQEVPLNGQTLINVQLKGDSKALSEVVVTAIGIEANKRALGYSIQNVEAEQIIKSKETNLVSALSGKAAGVVVTSSSGSPGASANITIRGNKSISGSNKPLFVVDGVPVDNSSSGNSTGGVDVSNRAIDINPNDIESMSVLKGPAATALYGIRAANGAVIITTKRGAKGKPQIAFNTSYSFDRVNKLPELQREYAQGTISGGAFVYRGPDAASATINSWGPKLTELEFDGRTDYPYDKNGSLVAVGTGNGMPARAYDQYDAFFATGHTWDNNVAVSGGGDKTTYYFSAGRLYQTGIVPNADFSRNSFKSNVNFELSKKFSVGSSATFVNSGGNRIQRGSNVSGVMTSLLRNPTTFDIGNGRQGRDAAGDPATYVLPDGRQRRYNTTYDNPFWSVNRVPYKDNVNRIIGNLNFEFKFTEWLKLRYKIGLDNFSDQRDAAWDINSASNVNGAVNQSLIASTALNSDLLLLASRDLTPDLHLDAIVGHNFFNNVNTVQASDGNNLGVAGFYDISNASVVTSRSNLSRRKVFGAFGDFKLGYKDWLFLNLTGRNDWSSTLPQANNSFFYPTASLAVDLTEAFAMANHPLLSYAKIRVSYGQVGNDAPIYSTNTYYNRTSIGGDDLLTNSIFPIYGVSGFEREISLSNNKLKAERTSTLEFGGDFKFFRGKLGMDVTYYVATTRDQIVRASISATSGYTDQLINAGKIENKGVELVLSGTPVSSGDFSWDASLNFTRSRNTVKELPTGISQITLQSFTALSSLVMVGQPYGVLSGTRYQRDEQNRVLIGSDGWPLIAATQGPIGNPNPDWLTGINNTLSYKALGLSFLWDIRQGGDIWNATRAFNSYLGTSKESGDQRSVTGHVFEGVKVNGEVNTTPVDFANPANGLNGIYWRRGGTFGVSENYIEDGSWVRLRELTLSYKVPAGVLNKVASRATVSFYGRNLLLFTDYSGVDPETNLTGDTNATGWDYYNLPNTRSYGATLNVTF</sequence>
<dbReference type="GO" id="GO:0009279">
    <property type="term" value="C:cell outer membrane"/>
    <property type="evidence" value="ECO:0007669"/>
    <property type="project" value="UniProtKB-SubCell"/>
</dbReference>
<dbReference type="InterPro" id="IPR023996">
    <property type="entry name" value="TonB-dep_OMP_SusC/RagA"/>
</dbReference>
<reference evidence="10 11" key="1">
    <citation type="submission" date="2017-04" db="EMBL/GenBank/DDBJ databases">
        <authorList>
            <person name="Afonso C.L."/>
            <person name="Miller P.J."/>
            <person name="Scott M.A."/>
            <person name="Spackman E."/>
            <person name="Goraichik I."/>
            <person name="Dimitrov K.M."/>
            <person name="Suarez D.L."/>
            <person name="Swayne D.E."/>
        </authorList>
    </citation>
    <scope>NUCLEOTIDE SEQUENCE [LARGE SCALE GENOMIC DNA]</scope>
    <source>
        <strain evidence="10 11">DSM 11622</strain>
    </source>
</reference>
<dbReference type="EMBL" id="FWWW01000019">
    <property type="protein sequence ID" value="SMB80137.1"/>
    <property type="molecule type" value="Genomic_DNA"/>
</dbReference>
<proteinExistence type="inferred from homology"/>
<dbReference type="AlphaFoldDB" id="A0A1W1UGC9"/>
<gene>
    <name evidence="10" type="ORF">SAMN00120144_3890</name>
</gene>
<feature type="domain" description="TonB-dependent receptor plug" evidence="9">
    <location>
        <begin position="234"/>
        <end position="355"/>
    </location>
</feature>
<keyword evidence="6 7" id="KW-0998">Cell outer membrane</keyword>
<evidence type="ECO:0000313" key="11">
    <source>
        <dbReference type="Proteomes" id="UP000192266"/>
    </source>
</evidence>
<dbReference type="RefSeq" id="WP_084443202.1">
    <property type="nucleotide sequence ID" value="NZ_FWWW01000019.1"/>
</dbReference>
<dbReference type="Gene3D" id="3.55.50.30">
    <property type="match status" value="1"/>
</dbReference>
<keyword evidence="3 7" id="KW-1134">Transmembrane beta strand</keyword>
<dbReference type="STRING" id="645990.SAMN00120144_3890"/>
<dbReference type="InterPro" id="IPR012910">
    <property type="entry name" value="Plug_dom"/>
</dbReference>
<dbReference type="InterPro" id="IPR036942">
    <property type="entry name" value="Beta-barrel_TonB_sf"/>
</dbReference>
<evidence type="ECO:0000313" key="10">
    <source>
        <dbReference type="EMBL" id="SMB80137.1"/>
    </source>
</evidence>
<evidence type="ECO:0000256" key="4">
    <source>
        <dbReference type="ARBA" id="ARBA00022692"/>
    </source>
</evidence>
<keyword evidence="11" id="KW-1185">Reference proteome</keyword>
<evidence type="ECO:0000256" key="5">
    <source>
        <dbReference type="ARBA" id="ARBA00023136"/>
    </source>
</evidence>
<dbReference type="NCBIfam" id="TIGR04057">
    <property type="entry name" value="SusC_RagA_signa"/>
    <property type="match status" value="1"/>
</dbReference>
<keyword evidence="4 7" id="KW-0812">Transmembrane</keyword>
<dbReference type="PROSITE" id="PS52016">
    <property type="entry name" value="TONB_DEPENDENT_REC_3"/>
    <property type="match status" value="1"/>
</dbReference>
<dbReference type="SUPFAM" id="SSF56935">
    <property type="entry name" value="Porins"/>
    <property type="match status" value="1"/>
</dbReference>
<evidence type="ECO:0000259" key="9">
    <source>
        <dbReference type="Pfam" id="PF07715"/>
    </source>
</evidence>
<dbReference type="Pfam" id="PF07715">
    <property type="entry name" value="Plug"/>
    <property type="match status" value="1"/>
</dbReference>
<keyword evidence="10" id="KW-0675">Receptor</keyword>
<feature type="signal peptide" evidence="8">
    <location>
        <begin position="1"/>
        <end position="42"/>
    </location>
</feature>
<dbReference type="InterPro" id="IPR023997">
    <property type="entry name" value="TonB-dep_OMP_SusC/RagA_CS"/>
</dbReference>
<evidence type="ECO:0000256" key="6">
    <source>
        <dbReference type="ARBA" id="ARBA00023237"/>
    </source>
</evidence>
<dbReference type="InterPro" id="IPR039426">
    <property type="entry name" value="TonB-dep_rcpt-like"/>
</dbReference>
<dbReference type="SUPFAM" id="SSF49464">
    <property type="entry name" value="Carboxypeptidase regulatory domain-like"/>
    <property type="match status" value="1"/>
</dbReference>
<accession>A0A1W1UGC9</accession>
<dbReference type="Pfam" id="PF13715">
    <property type="entry name" value="CarbopepD_reg_2"/>
    <property type="match status" value="1"/>
</dbReference>
<dbReference type="InterPro" id="IPR037066">
    <property type="entry name" value="Plug_dom_sf"/>
</dbReference>
<evidence type="ECO:0000256" key="8">
    <source>
        <dbReference type="SAM" id="SignalP"/>
    </source>
</evidence>
<keyword evidence="2 7" id="KW-0813">Transport</keyword>
<evidence type="ECO:0000256" key="3">
    <source>
        <dbReference type="ARBA" id="ARBA00022452"/>
    </source>
</evidence>
<dbReference type="Gene3D" id="2.40.170.20">
    <property type="entry name" value="TonB-dependent receptor, beta-barrel domain"/>
    <property type="match status" value="1"/>
</dbReference>
<comment type="similarity">
    <text evidence="7">Belongs to the TonB-dependent receptor family.</text>
</comment>
<feature type="chain" id="PRO_5012461469" evidence="8">
    <location>
        <begin position="43"/>
        <end position="1179"/>
    </location>
</feature>
<name>A0A1W1UGC9_9BACT</name>
<dbReference type="Gene3D" id="2.170.130.10">
    <property type="entry name" value="TonB-dependent receptor, plug domain"/>
    <property type="match status" value="1"/>
</dbReference>
<dbReference type="OrthoDB" id="9768177at2"/>
<protein>
    <submittedName>
        <fullName evidence="10">TonB-dependent receptor plug</fullName>
    </submittedName>
</protein>
<comment type="subcellular location">
    <subcellularLocation>
        <location evidence="1 7">Cell outer membrane</location>
        <topology evidence="1 7">Multi-pass membrane protein</topology>
    </subcellularLocation>
</comment>
<dbReference type="InterPro" id="IPR008969">
    <property type="entry name" value="CarboxyPept-like_regulatory"/>
</dbReference>
<evidence type="ECO:0000256" key="1">
    <source>
        <dbReference type="ARBA" id="ARBA00004571"/>
    </source>
</evidence>
<organism evidence="10 11">
    <name type="scientific">Hymenobacter roseosalivarius DSM 11622</name>
    <dbReference type="NCBI Taxonomy" id="645990"/>
    <lineage>
        <taxon>Bacteria</taxon>
        <taxon>Pseudomonadati</taxon>
        <taxon>Bacteroidota</taxon>
        <taxon>Cytophagia</taxon>
        <taxon>Cytophagales</taxon>
        <taxon>Hymenobacteraceae</taxon>
        <taxon>Hymenobacter</taxon>
    </lineage>
</organism>
<keyword evidence="5 7" id="KW-0472">Membrane</keyword>
<dbReference type="NCBIfam" id="TIGR04056">
    <property type="entry name" value="OMP_RagA_SusC"/>
    <property type="match status" value="1"/>
</dbReference>
<evidence type="ECO:0000256" key="7">
    <source>
        <dbReference type="PROSITE-ProRule" id="PRU01360"/>
    </source>
</evidence>
<evidence type="ECO:0000256" key="2">
    <source>
        <dbReference type="ARBA" id="ARBA00022448"/>
    </source>
</evidence>
<keyword evidence="8" id="KW-0732">Signal</keyword>